<organism evidence="1 2">
    <name type="scientific">Suillus luteus UH-Slu-Lm8-n1</name>
    <dbReference type="NCBI Taxonomy" id="930992"/>
    <lineage>
        <taxon>Eukaryota</taxon>
        <taxon>Fungi</taxon>
        <taxon>Dikarya</taxon>
        <taxon>Basidiomycota</taxon>
        <taxon>Agaricomycotina</taxon>
        <taxon>Agaricomycetes</taxon>
        <taxon>Agaricomycetidae</taxon>
        <taxon>Boletales</taxon>
        <taxon>Suillineae</taxon>
        <taxon>Suillaceae</taxon>
        <taxon>Suillus</taxon>
    </lineage>
</organism>
<evidence type="ECO:0000313" key="1">
    <source>
        <dbReference type="EMBL" id="KIK41845.1"/>
    </source>
</evidence>
<proteinExistence type="predicted"/>
<dbReference type="InParanoid" id="A0A0C9ZVH6"/>
<keyword evidence="2" id="KW-1185">Reference proteome</keyword>
<protein>
    <submittedName>
        <fullName evidence="1">Uncharacterized protein</fullName>
    </submittedName>
</protein>
<accession>A0A0C9ZVH6</accession>
<reference evidence="1 2" key="1">
    <citation type="submission" date="2014-04" db="EMBL/GenBank/DDBJ databases">
        <authorList>
            <consortium name="DOE Joint Genome Institute"/>
            <person name="Kuo A."/>
            <person name="Ruytinx J."/>
            <person name="Rineau F."/>
            <person name="Colpaert J."/>
            <person name="Kohler A."/>
            <person name="Nagy L.G."/>
            <person name="Floudas D."/>
            <person name="Copeland A."/>
            <person name="Barry K.W."/>
            <person name="Cichocki N."/>
            <person name="Veneault-Fourrey C."/>
            <person name="LaButti K."/>
            <person name="Lindquist E.A."/>
            <person name="Lipzen A."/>
            <person name="Lundell T."/>
            <person name="Morin E."/>
            <person name="Murat C."/>
            <person name="Sun H."/>
            <person name="Tunlid A."/>
            <person name="Henrissat B."/>
            <person name="Grigoriev I.V."/>
            <person name="Hibbett D.S."/>
            <person name="Martin F."/>
            <person name="Nordberg H.P."/>
            <person name="Cantor M.N."/>
            <person name="Hua S.X."/>
        </authorList>
    </citation>
    <scope>NUCLEOTIDE SEQUENCE [LARGE SCALE GENOMIC DNA]</scope>
    <source>
        <strain evidence="1 2">UH-Slu-Lm8-n1</strain>
    </source>
</reference>
<gene>
    <name evidence="1" type="ORF">CY34DRAFT_805606</name>
</gene>
<name>A0A0C9ZVH6_9AGAM</name>
<dbReference type="Proteomes" id="UP000054485">
    <property type="component" value="Unassembled WGS sequence"/>
</dbReference>
<reference evidence="2" key="2">
    <citation type="submission" date="2015-01" db="EMBL/GenBank/DDBJ databases">
        <title>Evolutionary Origins and Diversification of the Mycorrhizal Mutualists.</title>
        <authorList>
            <consortium name="DOE Joint Genome Institute"/>
            <consortium name="Mycorrhizal Genomics Consortium"/>
            <person name="Kohler A."/>
            <person name="Kuo A."/>
            <person name="Nagy L.G."/>
            <person name="Floudas D."/>
            <person name="Copeland A."/>
            <person name="Barry K.W."/>
            <person name="Cichocki N."/>
            <person name="Veneault-Fourrey C."/>
            <person name="LaButti K."/>
            <person name="Lindquist E.A."/>
            <person name="Lipzen A."/>
            <person name="Lundell T."/>
            <person name="Morin E."/>
            <person name="Murat C."/>
            <person name="Riley R."/>
            <person name="Ohm R."/>
            <person name="Sun H."/>
            <person name="Tunlid A."/>
            <person name="Henrissat B."/>
            <person name="Grigoriev I.V."/>
            <person name="Hibbett D.S."/>
            <person name="Martin F."/>
        </authorList>
    </citation>
    <scope>NUCLEOTIDE SEQUENCE [LARGE SCALE GENOMIC DNA]</scope>
    <source>
        <strain evidence="2">UH-Slu-Lm8-n1</strain>
    </source>
</reference>
<evidence type="ECO:0000313" key="2">
    <source>
        <dbReference type="Proteomes" id="UP000054485"/>
    </source>
</evidence>
<sequence length="127" mass="14222">MDSWTLKRKQVHDEARTSHDAHCAHSLHKVFEKLRIFPLARPYLHAKVPGRVSQKLLVLQVSYATHGTGSWSMLLKMSNRFRRSFLTGATNSTPIGLGSSTFNVVICGAGINVPWILCMHVFQHVVG</sequence>
<dbReference type="AlphaFoldDB" id="A0A0C9ZVH6"/>
<dbReference type="EMBL" id="KN835256">
    <property type="protein sequence ID" value="KIK41845.1"/>
    <property type="molecule type" value="Genomic_DNA"/>
</dbReference>
<dbReference type="HOGENOM" id="CLU_1971938_0_0_1"/>